<dbReference type="STRING" id="619304.SAMN05421760_104290"/>
<reference evidence="5" key="1">
    <citation type="submission" date="2017-01" db="EMBL/GenBank/DDBJ databases">
        <authorList>
            <person name="Varghese N."/>
            <person name="Submissions S."/>
        </authorList>
    </citation>
    <scope>NUCLEOTIDE SEQUENCE [LARGE SCALE GENOMIC DNA]</scope>
    <source>
        <strain evidence="5">DSM 22306</strain>
    </source>
</reference>
<dbReference type="Pfam" id="PF01464">
    <property type="entry name" value="SLT"/>
    <property type="match status" value="1"/>
</dbReference>
<dbReference type="SUPFAM" id="SSF54106">
    <property type="entry name" value="LysM domain"/>
    <property type="match status" value="3"/>
</dbReference>
<feature type="chain" id="PRO_5009943362" evidence="2">
    <location>
        <begin position="18"/>
        <end position="533"/>
    </location>
</feature>
<gene>
    <name evidence="4" type="ORF">SAMN05421760_104290</name>
</gene>
<dbReference type="PANTHER" id="PTHR33734:SF22">
    <property type="entry name" value="MEMBRANE-BOUND LYTIC MUREIN TRANSGLYCOSYLASE D"/>
    <property type="match status" value="1"/>
</dbReference>
<dbReference type="AlphaFoldDB" id="A0A1N7LSQ3"/>
<dbReference type="GO" id="GO:0008932">
    <property type="term" value="F:lytic endotransglycosylase activity"/>
    <property type="evidence" value="ECO:0007669"/>
    <property type="project" value="TreeGrafter"/>
</dbReference>
<protein>
    <submittedName>
        <fullName evidence="4">Membrane-bound lytic murein transglycosylase D</fullName>
    </submittedName>
</protein>
<organism evidence="4 5">
    <name type="scientific">Neptunomonas antarctica</name>
    <dbReference type="NCBI Taxonomy" id="619304"/>
    <lineage>
        <taxon>Bacteria</taxon>
        <taxon>Pseudomonadati</taxon>
        <taxon>Pseudomonadota</taxon>
        <taxon>Gammaproteobacteria</taxon>
        <taxon>Oceanospirillales</taxon>
        <taxon>Oceanospirillaceae</taxon>
        <taxon>Neptunomonas</taxon>
    </lineage>
</organism>
<dbReference type="Gene3D" id="1.10.530.10">
    <property type="match status" value="1"/>
</dbReference>
<evidence type="ECO:0000313" key="5">
    <source>
        <dbReference type="Proteomes" id="UP000185999"/>
    </source>
</evidence>
<feature type="domain" description="LysM" evidence="3">
    <location>
        <begin position="483"/>
        <end position="528"/>
    </location>
</feature>
<evidence type="ECO:0000256" key="2">
    <source>
        <dbReference type="SAM" id="SignalP"/>
    </source>
</evidence>
<evidence type="ECO:0000313" key="4">
    <source>
        <dbReference type="EMBL" id="SIS76731.1"/>
    </source>
</evidence>
<keyword evidence="5" id="KW-1185">Reference proteome</keyword>
<comment type="similarity">
    <text evidence="1">Belongs to the transglycosylase Slt family.</text>
</comment>
<dbReference type="RefSeq" id="WP_054341267.1">
    <property type="nucleotide sequence ID" value="NZ_FTOE01000004.1"/>
</dbReference>
<dbReference type="EMBL" id="FTOE01000004">
    <property type="protein sequence ID" value="SIS76731.1"/>
    <property type="molecule type" value="Genomic_DNA"/>
</dbReference>
<dbReference type="InterPro" id="IPR008258">
    <property type="entry name" value="Transglycosylase_SLT_dom_1"/>
</dbReference>
<dbReference type="OrthoDB" id="9815002at2"/>
<name>A0A1N7LSQ3_9GAMM</name>
<dbReference type="PROSITE" id="PS51782">
    <property type="entry name" value="LYSM"/>
    <property type="match status" value="3"/>
</dbReference>
<evidence type="ECO:0000256" key="1">
    <source>
        <dbReference type="ARBA" id="ARBA00007734"/>
    </source>
</evidence>
<keyword evidence="2" id="KW-0732">Signal</keyword>
<dbReference type="PROSITE" id="PS51257">
    <property type="entry name" value="PROKAR_LIPOPROTEIN"/>
    <property type="match status" value="1"/>
</dbReference>
<feature type="domain" description="LysM" evidence="3">
    <location>
        <begin position="342"/>
        <end position="385"/>
    </location>
</feature>
<dbReference type="CDD" id="cd16894">
    <property type="entry name" value="MltD-like"/>
    <property type="match status" value="1"/>
</dbReference>
<dbReference type="SMART" id="SM00257">
    <property type="entry name" value="LysM"/>
    <property type="match status" value="3"/>
</dbReference>
<dbReference type="Pfam" id="PF01476">
    <property type="entry name" value="LysM"/>
    <property type="match status" value="3"/>
</dbReference>
<dbReference type="Gene3D" id="3.10.350.10">
    <property type="entry name" value="LysM domain"/>
    <property type="match status" value="3"/>
</dbReference>
<dbReference type="InterPro" id="IPR036779">
    <property type="entry name" value="LysM_dom_sf"/>
</dbReference>
<dbReference type="CDD" id="cd00118">
    <property type="entry name" value="LysM"/>
    <property type="match status" value="3"/>
</dbReference>
<dbReference type="PROSITE" id="PS00922">
    <property type="entry name" value="TRANSGLYCOSYLASE"/>
    <property type="match status" value="1"/>
</dbReference>
<dbReference type="GO" id="GO:0000270">
    <property type="term" value="P:peptidoglycan metabolic process"/>
    <property type="evidence" value="ECO:0007669"/>
    <property type="project" value="InterPro"/>
</dbReference>
<sequence length="533" mass="59049">MRRCFILSAIIASSLLAGCQTIQQHDSGSANPKLTKTVWDKIFSAEPLSGKSRKKPVNGDTATESPDDLWELTRQNLQLTDESQHEDVNTQIVWYSNYPTHMQHITENAAPYYHYVLNEVLKRGLPAELALLPAVESSYNPEAYSSGHAAGLWQFIPSTAKYKGLKKSRWYDGRKDIIDSTSAALDYLEHLNNRFNGDWLLTMAAYNAGGGTVSRAIRKNREAGKPIDFWSLSLPRETRLYVPRILAIASFVRQPDRYHMNLPIIKNEPYFEVIATGGQVNLAQAALMSGTRLAEVQQLNPGMLRLATDPAGPHRLLVPEDNAQQLRSALNDLTQQARTQWAEYKIQPGDSLSEIAEMFDSSIATIKTANQLPSNRLRAGKTLIIPQDTTIAALSGKTPTNASTATSTPAKKTVHSALSIYQYTVKTGDTLWGIAQNHHVNVELLSQWNNISAGDTLNAGKELRIGALPSSVIKDEAEALQQIGYEVRSGDSLWTIAGRYNIHVDDIKEWNNLNSSSLIIQPGQQLTLFVNES</sequence>
<dbReference type="InterPro" id="IPR018392">
    <property type="entry name" value="LysM"/>
</dbReference>
<dbReference type="Proteomes" id="UP000185999">
    <property type="component" value="Unassembled WGS sequence"/>
</dbReference>
<dbReference type="PANTHER" id="PTHR33734">
    <property type="entry name" value="LYSM DOMAIN-CONTAINING GPI-ANCHORED PROTEIN 2"/>
    <property type="match status" value="1"/>
</dbReference>
<dbReference type="InterPro" id="IPR000189">
    <property type="entry name" value="Transglyc_AS"/>
</dbReference>
<accession>A0A1N7LSQ3</accession>
<evidence type="ECO:0000259" key="3">
    <source>
        <dbReference type="PROSITE" id="PS51782"/>
    </source>
</evidence>
<feature type="domain" description="LysM" evidence="3">
    <location>
        <begin position="421"/>
        <end position="465"/>
    </location>
</feature>
<proteinExistence type="inferred from homology"/>
<dbReference type="SUPFAM" id="SSF53955">
    <property type="entry name" value="Lysozyme-like"/>
    <property type="match status" value="1"/>
</dbReference>
<feature type="signal peptide" evidence="2">
    <location>
        <begin position="1"/>
        <end position="17"/>
    </location>
</feature>
<dbReference type="GO" id="GO:0016020">
    <property type="term" value="C:membrane"/>
    <property type="evidence" value="ECO:0007669"/>
    <property type="project" value="InterPro"/>
</dbReference>
<dbReference type="InterPro" id="IPR023346">
    <property type="entry name" value="Lysozyme-like_dom_sf"/>
</dbReference>